<evidence type="ECO:0000313" key="2">
    <source>
        <dbReference type="EMBL" id="TEB21433.1"/>
    </source>
</evidence>
<sequence>MPDGALIAHPSIDLPVIEDPEGTPVQYEVLPVSPKKGQEQIAGKKQSSNSDGIKRTNHTHTTQRDKRKKEEQHGRTGRRSDKRRLDCRGKREVGTYGEYKHDGDDDEEPRTVDDNPGWSSTNEPNDANNQTPTSLALTFPSFTPYHTQSYAYPPTPKEV</sequence>
<feature type="compositionally biased region" description="Basic and acidic residues" evidence="1">
    <location>
        <begin position="62"/>
        <end position="74"/>
    </location>
</feature>
<feature type="region of interest" description="Disordered" evidence="1">
    <location>
        <begin position="1"/>
        <end position="20"/>
    </location>
</feature>
<evidence type="ECO:0000313" key="3">
    <source>
        <dbReference type="Proteomes" id="UP000298030"/>
    </source>
</evidence>
<protein>
    <submittedName>
        <fullName evidence="2">Uncharacterized protein</fullName>
    </submittedName>
</protein>
<dbReference type="AlphaFoldDB" id="A0A4Y7SHV6"/>
<proteinExistence type="predicted"/>
<dbReference type="Proteomes" id="UP000298030">
    <property type="component" value="Unassembled WGS sequence"/>
</dbReference>
<keyword evidence="3" id="KW-1185">Reference proteome</keyword>
<feature type="compositionally biased region" description="Basic and acidic residues" evidence="1">
    <location>
        <begin position="83"/>
        <end position="113"/>
    </location>
</feature>
<feature type="region of interest" description="Disordered" evidence="1">
    <location>
        <begin position="25"/>
        <end position="159"/>
    </location>
</feature>
<organism evidence="2 3">
    <name type="scientific">Coprinellus micaceus</name>
    <name type="common">Glistening ink-cap mushroom</name>
    <name type="synonym">Coprinus micaceus</name>
    <dbReference type="NCBI Taxonomy" id="71717"/>
    <lineage>
        <taxon>Eukaryota</taxon>
        <taxon>Fungi</taxon>
        <taxon>Dikarya</taxon>
        <taxon>Basidiomycota</taxon>
        <taxon>Agaricomycotina</taxon>
        <taxon>Agaricomycetes</taxon>
        <taxon>Agaricomycetidae</taxon>
        <taxon>Agaricales</taxon>
        <taxon>Agaricineae</taxon>
        <taxon>Psathyrellaceae</taxon>
        <taxon>Coprinellus</taxon>
    </lineage>
</organism>
<accession>A0A4Y7SHV6</accession>
<feature type="compositionally biased region" description="Polar residues" evidence="1">
    <location>
        <begin position="117"/>
        <end position="150"/>
    </location>
</feature>
<comment type="caution">
    <text evidence="2">The sequence shown here is derived from an EMBL/GenBank/DDBJ whole genome shotgun (WGS) entry which is preliminary data.</text>
</comment>
<name>A0A4Y7SHV6_COPMI</name>
<evidence type="ECO:0000256" key="1">
    <source>
        <dbReference type="SAM" id="MobiDB-lite"/>
    </source>
</evidence>
<gene>
    <name evidence="2" type="ORF">FA13DRAFT_1799896</name>
</gene>
<dbReference type="EMBL" id="QPFP01000111">
    <property type="protein sequence ID" value="TEB21433.1"/>
    <property type="molecule type" value="Genomic_DNA"/>
</dbReference>
<reference evidence="2 3" key="1">
    <citation type="journal article" date="2019" name="Nat. Ecol. Evol.">
        <title>Megaphylogeny resolves global patterns of mushroom evolution.</title>
        <authorList>
            <person name="Varga T."/>
            <person name="Krizsan K."/>
            <person name="Foldi C."/>
            <person name="Dima B."/>
            <person name="Sanchez-Garcia M."/>
            <person name="Sanchez-Ramirez S."/>
            <person name="Szollosi G.J."/>
            <person name="Szarkandi J.G."/>
            <person name="Papp V."/>
            <person name="Albert L."/>
            <person name="Andreopoulos W."/>
            <person name="Angelini C."/>
            <person name="Antonin V."/>
            <person name="Barry K.W."/>
            <person name="Bougher N.L."/>
            <person name="Buchanan P."/>
            <person name="Buyck B."/>
            <person name="Bense V."/>
            <person name="Catcheside P."/>
            <person name="Chovatia M."/>
            <person name="Cooper J."/>
            <person name="Damon W."/>
            <person name="Desjardin D."/>
            <person name="Finy P."/>
            <person name="Geml J."/>
            <person name="Haridas S."/>
            <person name="Hughes K."/>
            <person name="Justo A."/>
            <person name="Karasinski D."/>
            <person name="Kautmanova I."/>
            <person name="Kiss B."/>
            <person name="Kocsube S."/>
            <person name="Kotiranta H."/>
            <person name="LaButti K.M."/>
            <person name="Lechner B.E."/>
            <person name="Liimatainen K."/>
            <person name="Lipzen A."/>
            <person name="Lukacs Z."/>
            <person name="Mihaltcheva S."/>
            <person name="Morgado L.N."/>
            <person name="Niskanen T."/>
            <person name="Noordeloos M.E."/>
            <person name="Ohm R.A."/>
            <person name="Ortiz-Santana B."/>
            <person name="Ovrebo C."/>
            <person name="Racz N."/>
            <person name="Riley R."/>
            <person name="Savchenko A."/>
            <person name="Shiryaev A."/>
            <person name="Soop K."/>
            <person name="Spirin V."/>
            <person name="Szebenyi C."/>
            <person name="Tomsovsky M."/>
            <person name="Tulloss R.E."/>
            <person name="Uehling J."/>
            <person name="Grigoriev I.V."/>
            <person name="Vagvolgyi C."/>
            <person name="Papp T."/>
            <person name="Martin F.M."/>
            <person name="Miettinen O."/>
            <person name="Hibbett D.S."/>
            <person name="Nagy L.G."/>
        </authorList>
    </citation>
    <scope>NUCLEOTIDE SEQUENCE [LARGE SCALE GENOMIC DNA]</scope>
    <source>
        <strain evidence="2 3">FP101781</strain>
    </source>
</reference>